<evidence type="ECO:0000313" key="3">
    <source>
        <dbReference type="Proteomes" id="UP000269289"/>
    </source>
</evidence>
<dbReference type="GO" id="GO:0007156">
    <property type="term" value="P:homophilic cell adhesion via plasma membrane adhesion molecules"/>
    <property type="evidence" value="ECO:0007669"/>
    <property type="project" value="TreeGrafter"/>
</dbReference>
<dbReference type="SUPFAM" id="SSF48726">
    <property type="entry name" value="Immunoglobulin"/>
    <property type="match status" value="2"/>
</dbReference>
<reference evidence="2 3" key="1">
    <citation type="submission" date="2018-10" db="EMBL/GenBank/DDBJ databases">
        <title>Isolation, diversity and antifungal activity of actinobacteria from wheat.</title>
        <authorList>
            <person name="Han C."/>
        </authorList>
    </citation>
    <scope>NUCLEOTIDE SEQUENCE [LARGE SCALE GENOMIC DNA]</scope>
    <source>
        <strain evidence="2 3">NEAU-YY56</strain>
    </source>
</reference>
<dbReference type="InterPro" id="IPR015919">
    <property type="entry name" value="Cadherin-like_sf"/>
</dbReference>
<dbReference type="OrthoDB" id="9758662at2"/>
<dbReference type="Gene3D" id="2.60.40.10">
    <property type="entry name" value="Immunoglobulins"/>
    <property type="match status" value="3"/>
</dbReference>
<evidence type="ECO:0000313" key="2">
    <source>
        <dbReference type="EMBL" id="RMI08695.1"/>
    </source>
</evidence>
<dbReference type="SUPFAM" id="SSF49313">
    <property type="entry name" value="Cadherin-like"/>
    <property type="match status" value="1"/>
</dbReference>
<comment type="caution">
    <text evidence="2">The sequence shown here is derived from an EMBL/GenBank/DDBJ whole genome shotgun (WGS) entry which is preliminary data.</text>
</comment>
<organism evidence="2 3">
    <name type="scientific">Cellulomonas triticagri</name>
    <dbReference type="NCBI Taxonomy" id="2483352"/>
    <lineage>
        <taxon>Bacteria</taxon>
        <taxon>Bacillati</taxon>
        <taxon>Actinomycetota</taxon>
        <taxon>Actinomycetes</taxon>
        <taxon>Micrococcales</taxon>
        <taxon>Cellulomonadaceae</taxon>
        <taxon>Cellulomonas</taxon>
    </lineage>
</organism>
<dbReference type="InterPro" id="IPR013783">
    <property type="entry name" value="Ig-like_fold"/>
</dbReference>
<keyword evidence="1" id="KW-0393">Immunoglobulin domain</keyword>
<name>A0A3M2JCK8_9CELL</name>
<dbReference type="Pfam" id="PF17164">
    <property type="entry name" value="DUF5122"/>
    <property type="match status" value="5"/>
</dbReference>
<dbReference type="InterPro" id="IPR013431">
    <property type="entry name" value="Delta_60_rpt"/>
</dbReference>
<dbReference type="Gene3D" id="2.80.10.50">
    <property type="match status" value="2"/>
</dbReference>
<evidence type="ECO:0000256" key="1">
    <source>
        <dbReference type="ARBA" id="ARBA00023319"/>
    </source>
</evidence>
<dbReference type="GO" id="GO:0098632">
    <property type="term" value="F:cell-cell adhesion mediator activity"/>
    <property type="evidence" value="ECO:0007669"/>
    <property type="project" value="TreeGrafter"/>
</dbReference>
<dbReference type="AlphaFoldDB" id="A0A3M2JCK8"/>
<protein>
    <recommendedName>
        <fullName evidence="4">Ig-like domain-containing protein</fullName>
    </recommendedName>
</protein>
<dbReference type="Proteomes" id="UP000269289">
    <property type="component" value="Unassembled WGS sequence"/>
</dbReference>
<proteinExistence type="predicted"/>
<dbReference type="Pfam" id="PF05345">
    <property type="entry name" value="He_PIG"/>
    <property type="match status" value="1"/>
</dbReference>
<dbReference type="GO" id="GO:0005509">
    <property type="term" value="F:calcium ion binding"/>
    <property type="evidence" value="ECO:0007669"/>
    <property type="project" value="InterPro"/>
</dbReference>
<sequence>MLHSRASRRPAETLLGVLLVCALAAAGLVVTGAAPARAHATGLVVDPAFDAGLGGGFNSSVFSVAPTEPDGYVVAGFFTRYGGVSAPYLARLDADLELDTDFAAALGSGFNSWVSVALPVDGGYLVGGNFSLYQRRTAPRLVRLDADLRIDEAFSAALGTGFDGAVRAVVPDGDGFVVGGSFTRYQGRAVPRLVRLDADLRIDEAFLAALGTGFDDDVRVVVPADGGGYLVGGNFTRYRGEAAAYLVRLDARLEPDTAFHAALGTGFDGNVRVVVPDGDGYYVGGSFTRYRGEAVPHLVRLDADLVPDPGFQLVGSFSDTVFSVVPHDGAYVVAGDFTTPEGARSAHLLRLVTVVVEVDAVADRVSSAGFPVVPVPVAARVEPATAGTPVLTVSGLPDGLTFDRGTSTITGTPSVVTGTTTSRVTVSATASGVTDTTTFTWTVEPPPPPVVDLEPTDVHVLAGTDARFTAAGSGDPTPTVQWFTRDGADEDAGPDDGWQAVAGATAPELVVVAPGVADRGRQYRAEFRNAHGVATTRAATLVVETVPRIVTAPSHQTVVEGDTATFAGVYATDGLRSQRRLWLRSTDGGATYEQVGGGMWCGDRCRTSVEVATADRGADGDLYVLAITYLDGTRRVESAPARLTVLAQRAPQITVQPESVTLAVEGADLVFTAAATGVPEPTVQWFLLDEDGGDPVPISGATDPTLVLTATADLQGRSVVAEFTNRAGTATTFPATVVEVRPGRALALRVTPRVVVVDALPARP</sequence>
<keyword evidence="3" id="KW-1185">Reference proteome</keyword>
<dbReference type="PANTHER" id="PTHR10075">
    <property type="entry name" value="BASIGIN RELATED"/>
    <property type="match status" value="1"/>
</dbReference>
<accession>A0A3M2JCK8</accession>
<dbReference type="RefSeq" id="WP_122149939.1">
    <property type="nucleotide sequence ID" value="NZ_RFFI01000075.1"/>
</dbReference>
<gene>
    <name evidence="2" type="ORF">EBM89_13490</name>
</gene>
<dbReference type="InterPro" id="IPR036179">
    <property type="entry name" value="Ig-like_dom_sf"/>
</dbReference>
<dbReference type="EMBL" id="RFFI01000075">
    <property type="protein sequence ID" value="RMI08695.1"/>
    <property type="molecule type" value="Genomic_DNA"/>
</dbReference>
<dbReference type="PANTHER" id="PTHR10075:SF100">
    <property type="entry name" value="FASCICLIN-2"/>
    <property type="match status" value="1"/>
</dbReference>
<dbReference type="GO" id="GO:0005975">
    <property type="term" value="P:carbohydrate metabolic process"/>
    <property type="evidence" value="ECO:0007669"/>
    <property type="project" value="UniProtKB-ARBA"/>
</dbReference>
<dbReference type="GO" id="GO:0005886">
    <property type="term" value="C:plasma membrane"/>
    <property type="evidence" value="ECO:0007669"/>
    <property type="project" value="TreeGrafter"/>
</dbReference>
<evidence type="ECO:0008006" key="4">
    <source>
        <dbReference type="Google" id="ProtNLM"/>
    </source>
</evidence>